<keyword evidence="1 2" id="KW-0238">DNA-binding</keyword>
<dbReference type="PROSITE" id="PS50977">
    <property type="entry name" value="HTH_TETR_2"/>
    <property type="match status" value="1"/>
</dbReference>
<evidence type="ECO:0000256" key="2">
    <source>
        <dbReference type="PROSITE-ProRule" id="PRU00335"/>
    </source>
</evidence>
<protein>
    <submittedName>
        <fullName evidence="4">Transcriptional regulator, TetR family</fullName>
    </submittedName>
</protein>
<name>A0AAE3GCS7_9PSEU</name>
<organism evidence="4 5">
    <name type="scientific">Goodfellowiella coeruleoviolacea</name>
    <dbReference type="NCBI Taxonomy" id="334858"/>
    <lineage>
        <taxon>Bacteria</taxon>
        <taxon>Bacillati</taxon>
        <taxon>Actinomycetota</taxon>
        <taxon>Actinomycetes</taxon>
        <taxon>Pseudonocardiales</taxon>
        <taxon>Pseudonocardiaceae</taxon>
        <taxon>Goodfellowiella</taxon>
    </lineage>
</organism>
<dbReference type="SUPFAM" id="SSF48498">
    <property type="entry name" value="Tetracyclin repressor-like, C-terminal domain"/>
    <property type="match status" value="1"/>
</dbReference>
<gene>
    <name evidence="4" type="ORF">LX83_001879</name>
</gene>
<dbReference type="GO" id="GO:0000976">
    <property type="term" value="F:transcription cis-regulatory region binding"/>
    <property type="evidence" value="ECO:0007669"/>
    <property type="project" value="TreeGrafter"/>
</dbReference>
<accession>A0AAE3GCS7</accession>
<dbReference type="EMBL" id="JAMTCK010000004">
    <property type="protein sequence ID" value="MCP2165030.1"/>
    <property type="molecule type" value="Genomic_DNA"/>
</dbReference>
<dbReference type="InterPro" id="IPR036271">
    <property type="entry name" value="Tet_transcr_reg_TetR-rel_C_sf"/>
</dbReference>
<dbReference type="InterPro" id="IPR050109">
    <property type="entry name" value="HTH-type_TetR-like_transc_reg"/>
</dbReference>
<sequence length="200" mass="20799">MSRAPGEQRRSQIIVAARAVLARCGVEATTTREIAAEAGVRVGLLHYYFASKTEILSAVIHDTTAGLVTAIGTLSGPGADLERCVGDLLALGEPARAEQVGLRLSMLQLTVTLLRTPALAPIAEAKYAELTSAIATRLTACVAERPLDREAATQLARLLIALVDGITVLGPTLPAAERGALLANARRCALGVVGDLVAQD</sequence>
<dbReference type="RefSeq" id="WP_253769459.1">
    <property type="nucleotide sequence ID" value="NZ_JAMTCK010000004.1"/>
</dbReference>
<feature type="domain" description="HTH tetR-type" evidence="3">
    <location>
        <begin position="7"/>
        <end position="67"/>
    </location>
</feature>
<dbReference type="PANTHER" id="PTHR30055:SF228">
    <property type="entry name" value="TRANSCRIPTIONAL REGULATOR-RELATED"/>
    <property type="match status" value="1"/>
</dbReference>
<dbReference type="InterPro" id="IPR001647">
    <property type="entry name" value="HTH_TetR"/>
</dbReference>
<dbReference type="PANTHER" id="PTHR30055">
    <property type="entry name" value="HTH-TYPE TRANSCRIPTIONAL REGULATOR RUTR"/>
    <property type="match status" value="1"/>
</dbReference>
<feature type="DNA-binding region" description="H-T-H motif" evidence="2">
    <location>
        <begin position="30"/>
        <end position="49"/>
    </location>
</feature>
<dbReference type="SUPFAM" id="SSF46689">
    <property type="entry name" value="Homeodomain-like"/>
    <property type="match status" value="1"/>
</dbReference>
<dbReference type="InterPro" id="IPR009057">
    <property type="entry name" value="Homeodomain-like_sf"/>
</dbReference>
<evidence type="ECO:0000259" key="3">
    <source>
        <dbReference type="PROSITE" id="PS50977"/>
    </source>
</evidence>
<dbReference type="GO" id="GO:0003700">
    <property type="term" value="F:DNA-binding transcription factor activity"/>
    <property type="evidence" value="ECO:0007669"/>
    <property type="project" value="TreeGrafter"/>
</dbReference>
<dbReference type="Proteomes" id="UP001206128">
    <property type="component" value="Unassembled WGS sequence"/>
</dbReference>
<dbReference type="PRINTS" id="PR00455">
    <property type="entry name" value="HTHTETR"/>
</dbReference>
<dbReference type="AlphaFoldDB" id="A0AAE3GCS7"/>
<dbReference type="Gene3D" id="1.10.357.10">
    <property type="entry name" value="Tetracycline Repressor, domain 2"/>
    <property type="match status" value="1"/>
</dbReference>
<reference evidence="4" key="1">
    <citation type="submission" date="2022-06" db="EMBL/GenBank/DDBJ databases">
        <title>Genomic Encyclopedia of Archaeal and Bacterial Type Strains, Phase II (KMG-II): from individual species to whole genera.</title>
        <authorList>
            <person name="Goeker M."/>
        </authorList>
    </citation>
    <scope>NUCLEOTIDE SEQUENCE</scope>
    <source>
        <strain evidence="4">DSM 43935</strain>
    </source>
</reference>
<proteinExistence type="predicted"/>
<dbReference type="Pfam" id="PF00440">
    <property type="entry name" value="TetR_N"/>
    <property type="match status" value="1"/>
</dbReference>
<evidence type="ECO:0000256" key="1">
    <source>
        <dbReference type="ARBA" id="ARBA00023125"/>
    </source>
</evidence>
<evidence type="ECO:0000313" key="4">
    <source>
        <dbReference type="EMBL" id="MCP2165030.1"/>
    </source>
</evidence>
<keyword evidence="5" id="KW-1185">Reference proteome</keyword>
<evidence type="ECO:0000313" key="5">
    <source>
        <dbReference type="Proteomes" id="UP001206128"/>
    </source>
</evidence>
<comment type="caution">
    <text evidence="4">The sequence shown here is derived from an EMBL/GenBank/DDBJ whole genome shotgun (WGS) entry which is preliminary data.</text>
</comment>